<dbReference type="SUPFAM" id="SSF48452">
    <property type="entry name" value="TPR-like"/>
    <property type="match status" value="1"/>
</dbReference>
<dbReference type="PANTHER" id="PTHR36194:SF1">
    <property type="entry name" value="S-LAYER-LIKE PROTEIN"/>
    <property type="match status" value="1"/>
</dbReference>
<accession>A0A0K1PTC3</accession>
<feature type="domain" description="PEGA" evidence="1">
    <location>
        <begin position="109"/>
        <end position="177"/>
    </location>
</feature>
<sequence length="573" mass="60209">MESVTLVPASAFGQSAPNATEAKTHLTAGTKAAQAKDWSKALIEFDAANKAQPSADALEGLANAHFQLKQDAEAHAAYDEYLKKYGASAPKAKKTLAETRLKELGERTGTIAVSSSEPGAQITIDDKPVGTAPLAAPIRVSVGPHRVRITKEGFAPVDQAPSVTANGAVTVTAKLEAVSSKGRLSVREKNGKPIRVLVDGVDMGEAPWSGEVEAGQHTVDGRSSQMAAAPEKVEVERGKTRDVELIASSTTATLKVATSDGKGIIYLDGKLVGEGTFLADIPSGPHAIRITREGYDTYEEPIDLKDKENKAVSVTMTLNSKIETGPVVKEGRRVEGIYGGVGLLGTVLIGGMKSSMQKTCEASDRPVELASCSGEGSGSGAGLAGFFGYHWDPVGVELYAGAQYDSSAPTLVWNASSVDPGIGPDPARTEDFKVRRVGGFAIARVRLTFQSEKIRFSVAGGVGLSYRAMFLDRDTTLASNAQVRDVFVPDAQSYVSPVVSLEPTIQWRFTPTTALAVGAALLVESPRAFNAIPTTPEDGSRRLGPSGLTTPSYELATGTQIFIGPFIGVMFGP</sequence>
<dbReference type="KEGG" id="llu:AKJ09_03421"/>
<gene>
    <name evidence="2" type="ORF">AKJ09_03421</name>
</gene>
<dbReference type="Proteomes" id="UP000064967">
    <property type="component" value="Chromosome"/>
</dbReference>
<proteinExistence type="predicted"/>
<protein>
    <submittedName>
        <fullName evidence="2">PEGA domain protein</fullName>
    </submittedName>
</protein>
<dbReference type="STRING" id="1391654.AKJ09_03421"/>
<evidence type="ECO:0000313" key="3">
    <source>
        <dbReference type="Proteomes" id="UP000064967"/>
    </source>
</evidence>
<dbReference type="AlphaFoldDB" id="A0A0K1PTC3"/>
<evidence type="ECO:0000259" key="1">
    <source>
        <dbReference type="Pfam" id="PF08308"/>
    </source>
</evidence>
<dbReference type="Gene3D" id="1.25.40.10">
    <property type="entry name" value="Tetratricopeptide repeat domain"/>
    <property type="match status" value="1"/>
</dbReference>
<dbReference type="InterPro" id="IPR013229">
    <property type="entry name" value="PEGA"/>
</dbReference>
<reference evidence="2 3" key="1">
    <citation type="submission" date="2015-08" db="EMBL/GenBank/DDBJ databases">
        <authorList>
            <person name="Babu N.S."/>
            <person name="Beckwith C.J."/>
            <person name="Beseler K.G."/>
            <person name="Brison A."/>
            <person name="Carone J.V."/>
            <person name="Caskin T.P."/>
            <person name="Diamond M."/>
            <person name="Durham M.E."/>
            <person name="Foxe J.M."/>
            <person name="Go M."/>
            <person name="Henderson B.A."/>
            <person name="Jones I.B."/>
            <person name="McGettigan J.A."/>
            <person name="Micheletti S.J."/>
            <person name="Nasrallah M.E."/>
            <person name="Ortiz D."/>
            <person name="Piller C.R."/>
            <person name="Privatt S.R."/>
            <person name="Schneider S.L."/>
            <person name="Sharp S."/>
            <person name="Smith T.C."/>
            <person name="Stanton J.D."/>
            <person name="Ullery H.E."/>
            <person name="Wilson R.J."/>
            <person name="Serrano M.G."/>
            <person name="Buck G."/>
            <person name="Lee V."/>
            <person name="Wang Y."/>
            <person name="Carvalho R."/>
            <person name="Voegtly L."/>
            <person name="Shi R."/>
            <person name="Duckworth R."/>
            <person name="Johnson A."/>
            <person name="Loviza R."/>
            <person name="Walstead R."/>
            <person name="Shah Z."/>
            <person name="Kiflezghi M."/>
            <person name="Wade K."/>
            <person name="Ball S.L."/>
            <person name="Bradley K.W."/>
            <person name="Asai D.J."/>
            <person name="Bowman C.A."/>
            <person name="Russell D.A."/>
            <person name="Pope W.H."/>
            <person name="Jacobs-Sera D."/>
            <person name="Hendrix R.W."/>
            <person name="Hatfull G.F."/>
        </authorList>
    </citation>
    <scope>NUCLEOTIDE SEQUENCE [LARGE SCALE GENOMIC DNA]</scope>
    <source>
        <strain evidence="2 3">DSM 27648</strain>
    </source>
</reference>
<organism evidence="2 3">
    <name type="scientific">Labilithrix luteola</name>
    <dbReference type="NCBI Taxonomy" id="1391654"/>
    <lineage>
        <taxon>Bacteria</taxon>
        <taxon>Pseudomonadati</taxon>
        <taxon>Myxococcota</taxon>
        <taxon>Polyangia</taxon>
        <taxon>Polyangiales</taxon>
        <taxon>Labilitrichaceae</taxon>
        <taxon>Labilithrix</taxon>
    </lineage>
</organism>
<keyword evidence="3" id="KW-1185">Reference proteome</keyword>
<dbReference type="Pfam" id="PF08308">
    <property type="entry name" value="PEGA"/>
    <property type="match status" value="2"/>
</dbReference>
<feature type="domain" description="PEGA" evidence="1">
    <location>
        <begin position="252"/>
        <end position="319"/>
    </location>
</feature>
<dbReference type="EMBL" id="CP012333">
    <property type="protein sequence ID" value="AKU96757.1"/>
    <property type="molecule type" value="Genomic_DNA"/>
</dbReference>
<name>A0A0K1PTC3_9BACT</name>
<dbReference type="PATRIC" id="fig|1391654.3.peg.3464"/>
<evidence type="ECO:0000313" key="2">
    <source>
        <dbReference type="EMBL" id="AKU96757.1"/>
    </source>
</evidence>
<dbReference type="PANTHER" id="PTHR36194">
    <property type="entry name" value="S-LAYER-LIKE PROTEIN"/>
    <property type="match status" value="1"/>
</dbReference>
<dbReference type="InterPro" id="IPR011990">
    <property type="entry name" value="TPR-like_helical_dom_sf"/>
</dbReference>